<dbReference type="RefSeq" id="WP_034767669.1">
    <property type="nucleotide sequence ID" value="NZ_CCRF01000014.1"/>
</dbReference>
<dbReference type="Pfam" id="PF02836">
    <property type="entry name" value="Glyco_hydro_2_C"/>
    <property type="match status" value="1"/>
</dbReference>
<keyword evidence="2 7" id="KW-0378">Hydrolase</keyword>
<sequence>MRLKYNLNGHWNFKLDEHDIGEKDQWFSRALAYEKEVTVPHIWQREIDLVNYTGIAWYEKQFELQESFKSKRVFLCFEAVDFHSVVWINGELIGEHEGGFTPFEFDITDAISFDGINRLTVRVYDPADNAEIPIGKQGSWYTRVSGIWQDVYIESRSGIFINNVHVHPNIEEETAEVHVNISGNTNNIKLVEYSITNHMDTNHILTLEDEFDEKDLVKKINIPNVQLWSPNQPHLYDINIKLKDGNNRLIDEYKTYFGMRKIEFKDGQLLLNGAPLFIRGALDQSYYPKTIYVAPDDEWIQKEIKTAKEFGFNLLRKHIKVELPRYLYWADRLGMLIWAEVPNVIKWSKQSMKRFQNELSFMINRDFNHPSIIIWSIFNEEWGLEWDLANDQEKQEYVIKMYTYLKELDPTRLICDNSGWNHVKTDINDYHRYFTLPEQNSEWKDDLDYYIINNPENNYVPGYIPKDEPIIISEFGVWGLPSIKSLLEYYGEEPIWFHNLGDDTHREDFKIPLTAYENFKKYQVNKVFGDLENLSKFSQKRMFRSVKSLIEEMRKRPQINGYVITEFTDVEWETNGWMDYTRSVKQMFENAKNFNGNLVVMANVLKHNFWSEEIFTCDVIISNHDLLPISGELIWQISGTNISGVIALNEENKAYIQIQDAIKFAVPVVGDASFYHLKLKLILENGVEVENYEELTFSTKVEVNPVTVFPYKMGNQFIEKLKLNGMSITNQFEDAEVVITNVLDAAVNHYNRRGGKVLFLAEEGDQLTDKGLFTFRRLPEGESWDRTSSFNYVDCSYFDGLPINKEMGWELEGIFPDYIIPISNYNKLGGTVGRIVYMFGNENTPKVSRILSGYFQGWIGQFGTSMIVQNNSSGILTLTTWKLIKNYGEHPIATRVVNKLIENLISGKA</sequence>
<dbReference type="PANTHER" id="PTHR42732:SF2">
    <property type="entry name" value="BETA-MANNOSIDASE"/>
    <property type="match status" value="1"/>
</dbReference>
<dbReference type="InterPro" id="IPR008979">
    <property type="entry name" value="Galactose-bd-like_sf"/>
</dbReference>
<dbReference type="SUPFAM" id="SSF49785">
    <property type="entry name" value="Galactose-binding domain-like"/>
    <property type="match status" value="1"/>
</dbReference>
<feature type="domain" description="Glycoside hydrolase family 2 immunoglobulin-like beta-sandwich" evidence="4">
    <location>
        <begin position="160"/>
        <end position="260"/>
    </location>
</feature>
<name>A0A090IRP6_9BACI</name>
<keyword evidence="8" id="KW-1185">Reference proteome</keyword>
<dbReference type="InterPro" id="IPR036156">
    <property type="entry name" value="Beta-gal/glucu_dom_sf"/>
</dbReference>
<dbReference type="Gene3D" id="2.60.40.10">
    <property type="entry name" value="Immunoglobulins"/>
    <property type="match status" value="1"/>
</dbReference>
<protein>
    <submittedName>
        <fullName evidence="7">Glycoside hydrolase family 2 sugar-binding protein</fullName>
    </submittedName>
</protein>
<dbReference type="InterPro" id="IPR006103">
    <property type="entry name" value="Glyco_hydro_2_cat"/>
</dbReference>
<evidence type="ECO:0000256" key="2">
    <source>
        <dbReference type="ARBA" id="ARBA00022801"/>
    </source>
</evidence>
<dbReference type="SUPFAM" id="SSF49303">
    <property type="entry name" value="beta-Galactosidase/glucuronidase domain"/>
    <property type="match status" value="1"/>
</dbReference>
<dbReference type="InterPro" id="IPR006102">
    <property type="entry name" value="Ig-like_GH2"/>
</dbReference>
<feature type="domain" description="Glycosyl hydrolases family 2 sugar binding" evidence="6">
    <location>
        <begin position="6"/>
        <end position="153"/>
    </location>
</feature>
<dbReference type="GO" id="GO:0004553">
    <property type="term" value="F:hydrolase activity, hydrolyzing O-glycosyl compounds"/>
    <property type="evidence" value="ECO:0007669"/>
    <property type="project" value="InterPro"/>
</dbReference>
<dbReference type="EMBL" id="CCRF01000014">
    <property type="protein sequence ID" value="CEE00327.1"/>
    <property type="molecule type" value="Genomic_DNA"/>
</dbReference>
<dbReference type="AlphaFoldDB" id="A0A090IRP6"/>
<evidence type="ECO:0000313" key="7">
    <source>
        <dbReference type="EMBL" id="CEE00327.1"/>
    </source>
</evidence>
<evidence type="ECO:0000259" key="4">
    <source>
        <dbReference type="Pfam" id="PF00703"/>
    </source>
</evidence>
<dbReference type="InterPro" id="IPR006104">
    <property type="entry name" value="Glyco_hydro_2_N"/>
</dbReference>
<gene>
    <name evidence="7" type="ORF">BT1A1_0466</name>
</gene>
<evidence type="ECO:0000256" key="3">
    <source>
        <dbReference type="ARBA" id="ARBA00023295"/>
    </source>
</evidence>
<dbReference type="Proteomes" id="UP000040576">
    <property type="component" value="Unassembled WGS sequence"/>
</dbReference>
<evidence type="ECO:0000313" key="8">
    <source>
        <dbReference type="Proteomes" id="UP000040576"/>
    </source>
</evidence>
<feature type="domain" description="Glycoside hydrolase family 2 catalytic" evidence="5">
    <location>
        <begin position="262"/>
        <end position="483"/>
    </location>
</feature>
<dbReference type="Gene3D" id="2.60.120.260">
    <property type="entry name" value="Galactose-binding domain-like"/>
    <property type="match status" value="1"/>
</dbReference>
<dbReference type="Gene3D" id="3.20.20.80">
    <property type="entry name" value="Glycosidases"/>
    <property type="match status" value="1"/>
</dbReference>
<dbReference type="InterPro" id="IPR017853">
    <property type="entry name" value="GH"/>
</dbReference>
<comment type="similarity">
    <text evidence="1">Belongs to the glycosyl hydrolase 2 family.</text>
</comment>
<evidence type="ECO:0000259" key="5">
    <source>
        <dbReference type="Pfam" id="PF02836"/>
    </source>
</evidence>
<keyword evidence="3" id="KW-0326">Glycosidase</keyword>
<dbReference type="PANTHER" id="PTHR42732">
    <property type="entry name" value="BETA-GALACTOSIDASE"/>
    <property type="match status" value="1"/>
</dbReference>
<dbReference type="GO" id="GO:0005975">
    <property type="term" value="P:carbohydrate metabolic process"/>
    <property type="evidence" value="ECO:0007669"/>
    <property type="project" value="InterPro"/>
</dbReference>
<organism evidence="7 8">
    <name type="scientific">Caldibacillus thermoamylovorans</name>
    <dbReference type="NCBI Taxonomy" id="35841"/>
    <lineage>
        <taxon>Bacteria</taxon>
        <taxon>Bacillati</taxon>
        <taxon>Bacillota</taxon>
        <taxon>Bacilli</taxon>
        <taxon>Bacillales</taxon>
        <taxon>Bacillaceae</taxon>
        <taxon>Caldibacillus</taxon>
    </lineage>
</organism>
<reference evidence="7 8" key="1">
    <citation type="submission" date="2014-07" db="EMBL/GenBank/DDBJ databases">
        <authorList>
            <person name="Wibberg Daniel"/>
        </authorList>
    </citation>
    <scope>NUCLEOTIDE SEQUENCE [LARGE SCALE GENOMIC DNA]</scope>
</reference>
<evidence type="ECO:0000259" key="6">
    <source>
        <dbReference type="Pfam" id="PF02837"/>
    </source>
</evidence>
<dbReference type="InterPro" id="IPR013783">
    <property type="entry name" value="Ig-like_fold"/>
</dbReference>
<dbReference type="InterPro" id="IPR051913">
    <property type="entry name" value="GH2_Domain-Containing"/>
</dbReference>
<dbReference type="Pfam" id="PF00703">
    <property type="entry name" value="Glyco_hydro_2"/>
    <property type="match status" value="1"/>
</dbReference>
<dbReference type="InterPro" id="IPR006101">
    <property type="entry name" value="Glyco_hydro_2"/>
</dbReference>
<accession>A0A090IRP6</accession>
<evidence type="ECO:0000256" key="1">
    <source>
        <dbReference type="ARBA" id="ARBA00007401"/>
    </source>
</evidence>
<dbReference type="SUPFAM" id="SSF51445">
    <property type="entry name" value="(Trans)glycosidases"/>
    <property type="match status" value="1"/>
</dbReference>
<dbReference type="Pfam" id="PF02837">
    <property type="entry name" value="Glyco_hydro_2_N"/>
    <property type="match status" value="1"/>
</dbReference>
<proteinExistence type="inferred from homology"/>
<dbReference type="PRINTS" id="PR00132">
    <property type="entry name" value="GLHYDRLASE2"/>
</dbReference>